<protein>
    <submittedName>
        <fullName evidence="1">Uncharacterized protein</fullName>
    </submittedName>
</protein>
<sequence length="146" mass="16841">MYQYFKEFRSATDDEAASCELVRLGEALHFSGEPMLSLTKLDTDDLDAQLSDVFTLDDAFLFGPQSILDLTTFKWHPLPRNHFHLLRLLVIQNFSVFMLLVSLQREISMLLMGVCGASTVKWINMNFKAVVIVGFNMQIPEKWQYQ</sequence>
<gene>
    <name evidence="1" type="ORF">C5167_034641</name>
</gene>
<reference evidence="1 2" key="1">
    <citation type="journal article" date="2018" name="Science">
        <title>The opium poppy genome and morphinan production.</title>
        <authorList>
            <person name="Guo L."/>
            <person name="Winzer T."/>
            <person name="Yang X."/>
            <person name="Li Y."/>
            <person name="Ning Z."/>
            <person name="He Z."/>
            <person name="Teodor R."/>
            <person name="Lu Y."/>
            <person name="Bowser T.A."/>
            <person name="Graham I.A."/>
            <person name="Ye K."/>
        </authorList>
    </citation>
    <scope>NUCLEOTIDE SEQUENCE [LARGE SCALE GENOMIC DNA]</scope>
    <source>
        <strain evidence="2">cv. HN1</strain>
        <tissue evidence="1">Leaves</tissue>
    </source>
</reference>
<proteinExistence type="predicted"/>
<evidence type="ECO:0000313" key="1">
    <source>
        <dbReference type="EMBL" id="RZC71466.1"/>
    </source>
</evidence>
<organism evidence="1 2">
    <name type="scientific">Papaver somniferum</name>
    <name type="common">Opium poppy</name>
    <dbReference type="NCBI Taxonomy" id="3469"/>
    <lineage>
        <taxon>Eukaryota</taxon>
        <taxon>Viridiplantae</taxon>
        <taxon>Streptophyta</taxon>
        <taxon>Embryophyta</taxon>
        <taxon>Tracheophyta</taxon>
        <taxon>Spermatophyta</taxon>
        <taxon>Magnoliopsida</taxon>
        <taxon>Ranunculales</taxon>
        <taxon>Papaveraceae</taxon>
        <taxon>Papaveroideae</taxon>
        <taxon>Papaver</taxon>
    </lineage>
</organism>
<dbReference type="AlphaFoldDB" id="A0A4Y7KF44"/>
<dbReference type="Proteomes" id="UP000316621">
    <property type="component" value="Chromosome 7"/>
</dbReference>
<keyword evidence="2" id="KW-1185">Reference proteome</keyword>
<evidence type="ECO:0000313" key="2">
    <source>
        <dbReference type="Proteomes" id="UP000316621"/>
    </source>
</evidence>
<accession>A0A4Y7KF44</accession>
<name>A0A4Y7KF44_PAPSO</name>
<dbReference type="EMBL" id="CM010721">
    <property type="protein sequence ID" value="RZC71466.1"/>
    <property type="molecule type" value="Genomic_DNA"/>
</dbReference>
<dbReference type="Gramene" id="RZC71466">
    <property type="protein sequence ID" value="RZC71466"/>
    <property type="gene ID" value="C5167_034641"/>
</dbReference>